<evidence type="ECO:0000313" key="2">
    <source>
        <dbReference type="Proteomes" id="UP001168877"/>
    </source>
</evidence>
<comment type="caution">
    <text evidence="1">The sequence shown here is derived from an EMBL/GenBank/DDBJ whole genome shotgun (WGS) entry which is preliminary data.</text>
</comment>
<protein>
    <submittedName>
        <fullName evidence="1">Uncharacterized protein</fullName>
    </submittedName>
</protein>
<dbReference type="Proteomes" id="UP001168877">
    <property type="component" value="Unassembled WGS sequence"/>
</dbReference>
<reference evidence="1" key="2">
    <citation type="submission" date="2023-06" db="EMBL/GenBank/DDBJ databases">
        <authorList>
            <person name="Swenson N.G."/>
            <person name="Wegrzyn J.L."/>
            <person name="Mcevoy S.L."/>
        </authorList>
    </citation>
    <scope>NUCLEOTIDE SEQUENCE</scope>
    <source>
        <strain evidence="1">NS2018</strain>
        <tissue evidence="1">Leaf</tissue>
    </source>
</reference>
<dbReference type="EMBL" id="JAUESC010000002">
    <property type="protein sequence ID" value="KAK0605000.1"/>
    <property type="molecule type" value="Genomic_DNA"/>
</dbReference>
<accession>A0AA39TG68</accession>
<name>A0AA39TG68_ACESA</name>
<reference evidence="1" key="1">
    <citation type="journal article" date="2022" name="Plant J.">
        <title>Strategies of tolerance reflected in two North American maple genomes.</title>
        <authorList>
            <person name="McEvoy S.L."/>
            <person name="Sezen U.U."/>
            <person name="Trouern-Trend A."/>
            <person name="McMahon S.M."/>
            <person name="Schaberg P.G."/>
            <person name="Yang J."/>
            <person name="Wegrzyn J.L."/>
            <person name="Swenson N.G."/>
        </authorList>
    </citation>
    <scope>NUCLEOTIDE SEQUENCE</scope>
    <source>
        <strain evidence="1">NS2018</strain>
    </source>
</reference>
<gene>
    <name evidence="1" type="ORF">LWI29_021760</name>
</gene>
<evidence type="ECO:0000313" key="1">
    <source>
        <dbReference type="EMBL" id="KAK0605000.1"/>
    </source>
</evidence>
<sequence>MVEANALSAENLNGCADKGLVFNWAACNATQLTLKCLEVNHKNRPSMKEVLEVLVQIDAVTSMKEDPEMLEQIEAVTSMTEDPEVLEHIEAIEEKPKNSNYRSRQSIAARCGQRSILHRFLTSLKEPFQCKDYYKTAAPNQMVGDVTEDSNGNDGRITTTTAVSNQVVGDAAEGNSSTLNEYQYPKVL</sequence>
<dbReference type="AlphaFoldDB" id="A0AA39TG68"/>
<proteinExistence type="predicted"/>
<organism evidence="1 2">
    <name type="scientific">Acer saccharum</name>
    <name type="common">Sugar maple</name>
    <dbReference type="NCBI Taxonomy" id="4024"/>
    <lineage>
        <taxon>Eukaryota</taxon>
        <taxon>Viridiplantae</taxon>
        <taxon>Streptophyta</taxon>
        <taxon>Embryophyta</taxon>
        <taxon>Tracheophyta</taxon>
        <taxon>Spermatophyta</taxon>
        <taxon>Magnoliopsida</taxon>
        <taxon>eudicotyledons</taxon>
        <taxon>Gunneridae</taxon>
        <taxon>Pentapetalae</taxon>
        <taxon>rosids</taxon>
        <taxon>malvids</taxon>
        <taxon>Sapindales</taxon>
        <taxon>Sapindaceae</taxon>
        <taxon>Hippocastanoideae</taxon>
        <taxon>Acereae</taxon>
        <taxon>Acer</taxon>
    </lineage>
</organism>
<keyword evidence="2" id="KW-1185">Reference proteome</keyword>